<accession>A0A1F6PGB5</accession>
<proteinExistence type="predicted"/>
<gene>
    <name evidence="1" type="ORF">A2538_05120</name>
</gene>
<dbReference type="STRING" id="1798709.A2538_05120"/>
<evidence type="ECO:0008006" key="3">
    <source>
        <dbReference type="Google" id="ProtNLM"/>
    </source>
</evidence>
<evidence type="ECO:0000313" key="2">
    <source>
        <dbReference type="Proteomes" id="UP000178254"/>
    </source>
</evidence>
<reference evidence="1 2" key="1">
    <citation type="journal article" date="2016" name="Nat. Commun.">
        <title>Thousands of microbial genomes shed light on interconnected biogeochemical processes in an aquifer system.</title>
        <authorList>
            <person name="Anantharaman K."/>
            <person name="Brown C.T."/>
            <person name="Hug L.A."/>
            <person name="Sharon I."/>
            <person name="Castelle C.J."/>
            <person name="Probst A.J."/>
            <person name="Thomas B.C."/>
            <person name="Singh A."/>
            <person name="Wilkins M.J."/>
            <person name="Karaoz U."/>
            <person name="Brodie E.L."/>
            <person name="Williams K.H."/>
            <person name="Hubbard S.S."/>
            <person name="Banfield J.F."/>
        </authorList>
    </citation>
    <scope>NUCLEOTIDE SEQUENCE [LARGE SCALE GENOMIC DNA]</scope>
</reference>
<dbReference type="EMBL" id="MFRE01000005">
    <property type="protein sequence ID" value="OGH95033.1"/>
    <property type="molecule type" value="Genomic_DNA"/>
</dbReference>
<comment type="caution">
    <text evidence="1">The sequence shown here is derived from an EMBL/GenBank/DDBJ whole genome shotgun (WGS) entry which is preliminary data.</text>
</comment>
<protein>
    <recommendedName>
        <fullName evidence="3">YtxH domain-containing protein</fullName>
    </recommendedName>
</protein>
<dbReference type="Proteomes" id="UP000178254">
    <property type="component" value="Unassembled WGS sequence"/>
</dbReference>
<sequence length="113" mass="12877">MKNKFKKGLILGGLLAVGAAAKFVMSKEGQDLTEDLQKDLKTLAKHLKSNLHELEDVTKERYNELVAGVVEEYAKNKELIGDAKDKLVTALQDKWQEMEEAYLEEEKKIEKKK</sequence>
<organism evidence="1 2">
    <name type="scientific">Candidatus Magasanikbacteria bacterium RIFOXYD2_FULL_41_14</name>
    <dbReference type="NCBI Taxonomy" id="1798709"/>
    <lineage>
        <taxon>Bacteria</taxon>
        <taxon>Candidatus Magasanikiibacteriota</taxon>
    </lineage>
</organism>
<dbReference type="AlphaFoldDB" id="A0A1F6PGB5"/>
<evidence type="ECO:0000313" key="1">
    <source>
        <dbReference type="EMBL" id="OGH95033.1"/>
    </source>
</evidence>
<name>A0A1F6PGB5_9BACT</name>